<dbReference type="InParanoid" id="A0A165RHP2"/>
<gene>
    <name evidence="1" type="ORF">NEOLEDRAFT_1170530</name>
</gene>
<dbReference type="Proteomes" id="UP000076761">
    <property type="component" value="Unassembled WGS sequence"/>
</dbReference>
<dbReference type="EMBL" id="KV425582">
    <property type="protein sequence ID" value="KZT23822.1"/>
    <property type="molecule type" value="Genomic_DNA"/>
</dbReference>
<evidence type="ECO:0000313" key="2">
    <source>
        <dbReference type="Proteomes" id="UP000076761"/>
    </source>
</evidence>
<evidence type="ECO:0000313" key="1">
    <source>
        <dbReference type="EMBL" id="KZT23822.1"/>
    </source>
</evidence>
<accession>A0A165RHP2</accession>
<proteinExistence type="predicted"/>
<dbReference type="AlphaFoldDB" id="A0A165RHP2"/>
<keyword evidence="2" id="KW-1185">Reference proteome</keyword>
<reference evidence="1 2" key="1">
    <citation type="journal article" date="2016" name="Mol. Biol. Evol.">
        <title>Comparative Genomics of Early-Diverging Mushroom-Forming Fungi Provides Insights into the Origins of Lignocellulose Decay Capabilities.</title>
        <authorList>
            <person name="Nagy L.G."/>
            <person name="Riley R."/>
            <person name="Tritt A."/>
            <person name="Adam C."/>
            <person name="Daum C."/>
            <person name="Floudas D."/>
            <person name="Sun H."/>
            <person name="Yadav J.S."/>
            <person name="Pangilinan J."/>
            <person name="Larsson K.H."/>
            <person name="Matsuura K."/>
            <person name="Barry K."/>
            <person name="Labutti K."/>
            <person name="Kuo R."/>
            <person name="Ohm R.A."/>
            <person name="Bhattacharya S.S."/>
            <person name="Shirouzu T."/>
            <person name="Yoshinaga Y."/>
            <person name="Martin F.M."/>
            <person name="Grigoriev I.V."/>
            <person name="Hibbett D.S."/>
        </authorList>
    </citation>
    <scope>NUCLEOTIDE SEQUENCE [LARGE SCALE GENOMIC DNA]</scope>
    <source>
        <strain evidence="1 2">HHB14362 ss-1</strain>
    </source>
</reference>
<name>A0A165RHP2_9AGAM</name>
<organism evidence="1 2">
    <name type="scientific">Neolentinus lepideus HHB14362 ss-1</name>
    <dbReference type="NCBI Taxonomy" id="1314782"/>
    <lineage>
        <taxon>Eukaryota</taxon>
        <taxon>Fungi</taxon>
        <taxon>Dikarya</taxon>
        <taxon>Basidiomycota</taxon>
        <taxon>Agaricomycotina</taxon>
        <taxon>Agaricomycetes</taxon>
        <taxon>Gloeophyllales</taxon>
        <taxon>Gloeophyllaceae</taxon>
        <taxon>Neolentinus</taxon>
    </lineage>
</organism>
<protein>
    <submittedName>
        <fullName evidence="1">Uncharacterized protein</fullName>
    </submittedName>
</protein>
<sequence>MQQYAKTSSVVAVDRKIRHSIISRHGQTKHGELTVMGYPSMAAAARTIASSSGDARASAIVDQLSESGERRRKPLLTFQIVGNASCLCHTSDEAYPKQNVNNKNERLHFGFGRYTGNWRHRTQRSFKKCNKPARIALPKRRERTARRPLTARLRATDYHPVVPGYKAASEAVLACCGSETSAARGHIQS</sequence>